<gene>
    <name evidence="1" type="ORF">C486_11554</name>
</gene>
<sequence>MTTIGWYVHGIYRVGYSLEDPILSTVSHVRLRNDELVVSRGLFDVRFERDELAALEAAHEEIERRLPNRSVG</sequence>
<organism evidence="1 2">
    <name type="scientific">Natrinema gari JCM 14663</name>
    <dbReference type="NCBI Taxonomy" id="1230459"/>
    <lineage>
        <taxon>Archaea</taxon>
        <taxon>Methanobacteriati</taxon>
        <taxon>Methanobacteriota</taxon>
        <taxon>Stenosarchaea group</taxon>
        <taxon>Halobacteria</taxon>
        <taxon>Halobacteriales</taxon>
        <taxon>Natrialbaceae</taxon>
        <taxon>Natrinema</taxon>
    </lineage>
</organism>
<proteinExistence type="predicted"/>
<evidence type="ECO:0000313" key="2">
    <source>
        <dbReference type="Proteomes" id="UP000011592"/>
    </source>
</evidence>
<dbReference type="RefSeq" id="WP_008456054.1">
    <property type="nucleotide sequence ID" value="NZ_AOIJ01000051.1"/>
</dbReference>
<dbReference type="Proteomes" id="UP000011592">
    <property type="component" value="Unassembled WGS sequence"/>
</dbReference>
<keyword evidence="2" id="KW-1185">Reference proteome</keyword>
<dbReference type="PATRIC" id="fig|1230459.4.peg.2298"/>
<protein>
    <submittedName>
        <fullName evidence="1">Uncharacterized protein</fullName>
    </submittedName>
</protein>
<comment type="caution">
    <text evidence="1">The sequence shown here is derived from an EMBL/GenBank/DDBJ whole genome shotgun (WGS) entry which is preliminary data.</text>
</comment>
<dbReference type="EMBL" id="AOIJ01000051">
    <property type="protein sequence ID" value="ELY79634.1"/>
    <property type="molecule type" value="Genomic_DNA"/>
</dbReference>
<accession>L9YZU5</accession>
<name>L9YZU5_9EURY</name>
<evidence type="ECO:0000313" key="1">
    <source>
        <dbReference type="EMBL" id="ELY79634.1"/>
    </source>
</evidence>
<reference evidence="1 2" key="1">
    <citation type="journal article" date="2014" name="PLoS Genet.">
        <title>Phylogenetically driven sequencing of extremely halophilic archaea reveals strategies for static and dynamic osmo-response.</title>
        <authorList>
            <person name="Becker E.A."/>
            <person name="Seitzer P.M."/>
            <person name="Tritt A."/>
            <person name="Larsen D."/>
            <person name="Krusor M."/>
            <person name="Yao A.I."/>
            <person name="Wu D."/>
            <person name="Madern D."/>
            <person name="Eisen J.A."/>
            <person name="Darling A.E."/>
            <person name="Facciotti M.T."/>
        </authorList>
    </citation>
    <scope>NUCLEOTIDE SEQUENCE [LARGE SCALE GENOMIC DNA]</scope>
    <source>
        <strain evidence="1 2">JCM 14663</strain>
    </source>
</reference>
<dbReference type="AlphaFoldDB" id="L9YZU5"/>